<evidence type="ECO:0000256" key="7">
    <source>
        <dbReference type="ARBA" id="ARBA00023270"/>
    </source>
</evidence>
<evidence type="ECO:0000313" key="10">
    <source>
        <dbReference type="Proteomes" id="UP000029444"/>
    </source>
</evidence>
<dbReference type="PATRIC" id="fig|1177154.3.peg.31"/>
<keyword evidence="7" id="KW-0704">Schiff base</keyword>
<dbReference type="UniPathway" id="UPA00115">
    <property type="reaction ID" value="UER00414"/>
</dbReference>
<dbReference type="AlphaFoldDB" id="A0A095TVE1"/>
<reference evidence="9 10" key="1">
    <citation type="submission" date="2012-09" db="EMBL/GenBank/DDBJ databases">
        <title>Genome Sequence of alkane-degrading Bacterium Alcanivorax sp. 19-m-6.</title>
        <authorList>
            <person name="Lai Q."/>
            <person name="Shao Z."/>
        </authorList>
    </citation>
    <scope>NUCLEOTIDE SEQUENCE [LARGE SCALE GENOMIC DNA]</scope>
    <source>
        <strain evidence="9 10">19-m-6</strain>
    </source>
</reference>
<keyword evidence="6" id="KW-0570">Pentose shunt</keyword>
<dbReference type="eggNOG" id="COG0176">
    <property type="taxonomic scope" value="Bacteria"/>
</dbReference>
<organism evidence="9 10">
    <name type="scientific">Alcanivorax nanhaiticus</name>
    <dbReference type="NCBI Taxonomy" id="1177154"/>
    <lineage>
        <taxon>Bacteria</taxon>
        <taxon>Pseudomonadati</taxon>
        <taxon>Pseudomonadota</taxon>
        <taxon>Gammaproteobacteria</taxon>
        <taxon>Oceanospirillales</taxon>
        <taxon>Alcanivoracaceae</taxon>
        <taxon>Alcanivorax</taxon>
    </lineage>
</organism>
<dbReference type="GO" id="GO:0004801">
    <property type="term" value="F:transaldolase activity"/>
    <property type="evidence" value="ECO:0007669"/>
    <property type="project" value="UniProtKB-EC"/>
</dbReference>
<evidence type="ECO:0000256" key="2">
    <source>
        <dbReference type="ARBA" id="ARBA00004857"/>
    </source>
</evidence>
<dbReference type="CDD" id="cd00957">
    <property type="entry name" value="Transaldolase_TalAB"/>
    <property type="match status" value="1"/>
</dbReference>
<comment type="caution">
    <text evidence="9">The sequence shown here is derived from an EMBL/GenBank/DDBJ whole genome shotgun (WGS) entry which is preliminary data.</text>
</comment>
<dbReference type="InterPro" id="IPR013785">
    <property type="entry name" value="Aldolase_TIM"/>
</dbReference>
<comment type="function">
    <text evidence="1">Transaldolase is important for the balance of metabolites in the pentose-phosphate pathway.</text>
</comment>
<dbReference type="Gene3D" id="3.20.20.70">
    <property type="entry name" value="Aldolase class I"/>
    <property type="match status" value="1"/>
</dbReference>
<evidence type="ECO:0000256" key="5">
    <source>
        <dbReference type="ARBA" id="ARBA00022679"/>
    </source>
</evidence>
<comment type="pathway">
    <text evidence="2">Carbohydrate degradation; pentose phosphate pathway; D-glyceraldehyde 3-phosphate and beta-D-fructose 6-phosphate from D-ribose 5-phosphate and D-xylulose 5-phosphate (non-oxidative stage): step 2/3.</text>
</comment>
<dbReference type="InterPro" id="IPR004730">
    <property type="entry name" value="Transaldolase_1"/>
</dbReference>
<proteinExistence type="inferred from homology"/>
<evidence type="ECO:0000256" key="3">
    <source>
        <dbReference type="ARBA" id="ARBA00008012"/>
    </source>
</evidence>
<evidence type="ECO:0000313" key="9">
    <source>
        <dbReference type="EMBL" id="KGD66363.1"/>
    </source>
</evidence>
<keyword evidence="10" id="KW-1185">Reference proteome</keyword>
<dbReference type="InterPro" id="IPR018225">
    <property type="entry name" value="Transaldolase_AS"/>
</dbReference>
<dbReference type="PROSITE" id="PS01054">
    <property type="entry name" value="TRANSALDOLASE_1"/>
    <property type="match status" value="1"/>
</dbReference>
<dbReference type="EC" id="2.2.1.2" evidence="4"/>
<protein>
    <recommendedName>
        <fullName evidence="4">transaldolase</fullName>
        <ecNumber evidence="4">2.2.1.2</ecNumber>
    </recommendedName>
</protein>
<dbReference type="Pfam" id="PF00923">
    <property type="entry name" value="TAL_FSA"/>
    <property type="match status" value="1"/>
</dbReference>
<dbReference type="PANTHER" id="PTHR10683:SF18">
    <property type="entry name" value="TRANSALDOLASE"/>
    <property type="match status" value="1"/>
</dbReference>
<evidence type="ECO:0000256" key="1">
    <source>
        <dbReference type="ARBA" id="ARBA00003518"/>
    </source>
</evidence>
<dbReference type="Proteomes" id="UP000029444">
    <property type="component" value="Unassembled WGS sequence"/>
</dbReference>
<dbReference type="GO" id="GO:0005829">
    <property type="term" value="C:cytosol"/>
    <property type="evidence" value="ECO:0007669"/>
    <property type="project" value="TreeGrafter"/>
</dbReference>
<dbReference type="EMBL" id="ARXV01000001">
    <property type="protein sequence ID" value="KGD66363.1"/>
    <property type="molecule type" value="Genomic_DNA"/>
</dbReference>
<dbReference type="GO" id="GO:0006098">
    <property type="term" value="P:pentose-phosphate shunt"/>
    <property type="evidence" value="ECO:0007669"/>
    <property type="project" value="UniProtKB-UniPathway"/>
</dbReference>
<dbReference type="GO" id="GO:0005975">
    <property type="term" value="P:carbohydrate metabolic process"/>
    <property type="evidence" value="ECO:0007669"/>
    <property type="project" value="InterPro"/>
</dbReference>
<evidence type="ECO:0000256" key="6">
    <source>
        <dbReference type="ARBA" id="ARBA00023126"/>
    </source>
</evidence>
<sequence>MADVTSPAMTTQGMETVNKREQLAQWTSLVADTGDLDMIAALAPEDATTNPSLLLAAARDERYRELLDQAAELTRALGHAGDINWLTDTSACLAGQAILERVPGLVSTEVDARLSFDTRATVEKARRLISIYRELDVDPSRILIKIAATWEGIRAAQILEEEGTRCNLTLVFNQTQALAAAEAGATLISPFVGRIYDWHRKNGMEINTPEDDPGVISVRQIFNTFKARGLDTIVMGASFRNADQIEALAGCDKLTISPALLEELAGRDGSLTRRLDPELVAPEDSWTPVSEAGFRWQMNDDPMACDLLADGIRRFAKDQLALEALLK</sequence>
<evidence type="ECO:0000256" key="4">
    <source>
        <dbReference type="ARBA" id="ARBA00013151"/>
    </source>
</evidence>
<name>A0A095TVE1_9GAMM</name>
<dbReference type="InterPro" id="IPR001585">
    <property type="entry name" value="TAL/FSA"/>
</dbReference>
<comment type="catalytic activity">
    <reaction evidence="8">
        <text>D-sedoheptulose 7-phosphate + D-glyceraldehyde 3-phosphate = D-erythrose 4-phosphate + beta-D-fructose 6-phosphate</text>
        <dbReference type="Rhea" id="RHEA:17053"/>
        <dbReference type="ChEBI" id="CHEBI:16897"/>
        <dbReference type="ChEBI" id="CHEBI:57483"/>
        <dbReference type="ChEBI" id="CHEBI:57634"/>
        <dbReference type="ChEBI" id="CHEBI:59776"/>
        <dbReference type="EC" id="2.2.1.2"/>
    </reaction>
</comment>
<comment type="similarity">
    <text evidence="3">Belongs to the transaldolase family. Type 1 subfamily.</text>
</comment>
<dbReference type="PROSITE" id="PS00958">
    <property type="entry name" value="TRANSALDOLASE_2"/>
    <property type="match status" value="1"/>
</dbReference>
<dbReference type="SUPFAM" id="SSF51569">
    <property type="entry name" value="Aldolase"/>
    <property type="match status" value="1"/>
</dbReference>
<evidence type="ECO:0000256" key="8">
    <source>
        <dbReference type="ARBA" id="ARBA00048810"/>
    </source>
</evidence>
<dbReference type="STRING" id="1177154.Y5S_00030"/>
<accession>A0A095TVE1</accession>
<gene>
    <name evidence="9" type="ORF">Y5S_00030</name>
</gene>
<keyword evidence="5 9" id="KW-0808">Transferase</keyword>
<dbReference type="PANTHER" id="PTHR10683">
    <property type="entry name" value="TRANSALDOLASE"/>
    <property type="match status" value="1"/>
</dbReference>